<dbReference type="Pfam" id="PF13360">
    <property type="entry name" value="PQQ_2"/>
    <property type="match status" value="1"/>
</dbReference>
<evidence type="ECO:0000313" key="3">
    <source>
        <dbReference type="EMBL" id="WAE73894.1"/>
    </source>
</evidence>
<dbReference type="Gene3D" id="2.130.10.10">
    <property type="entry name" value="YVTN repeat-like/Quinoprotein amine dehydrogenase"/>
    <property type="match status" value="1"/>
</dbReference>
<evidence type="ECO:0000259" key="2">
    <source>
        <dbReference type="Pfam" id="PF13360"/>
    </source>
</evidence>
<dbReference type="InterPro" id="IPR015943">
    <property type="entry name" value="WD40/YVTN_repeat-like_dom_sf"/>
</dbReference>
<sequence>MRSSRVPQALTCGLAALLAAGCTGDPEPSAPSPDAEPAPLPTSFAGEAPPGVEGEVLRYLHGDSAQAHDILDDPLGVRISPVGESFLISSGGEDRHLLHDAATGDTLWEGEARFRGFDSAADGARVLSMADADGVPFVLDSRGEPVWEPQEEGDAYLDGLAVRRPEGWSAEEPHGEFTLLDADGGELWSYEFAEPEESEESEEPEESVEGGDGADGDGGAGEPVLGVPVAARGDMVVLASGGPSLQARSVAADTAGEELWTVDGEDAGLDASGPVLSPQVMGVYPLPGQEEGGGADPADGEAGEEDGADEDGADEDGADEAVVLLRWAQPEAPSTLSAHDPATGDLLWTLEEPGANPTAGAFDPAGTVGNLYDASTGVLLLPQASGEATTVAVDLAGGEVLWGLEEEAGSISPAFAFDGLVYGDSRGSTGADEQLVLDAVTMDVVGDDLSAYVEAVTEDGYAILVHDRQRFVYGPPPEEGPSEAPAGDPERGGDPSGSPGDGG</sequence>
<proteinExistence type="predicted"/>
<keyword evidence="4" id="KW-1185">Reference proteome</keyword>
<feature type="region of interest" description="Disordered" evidence="1">
    <location>
        <begin position="471"/>
        <end position="503"/>
    </location>
</feature>
<gene>
    <name evidence="3" type="ORF">OUQ99_01845</name>
</gene>
<organism evidence="3 4">
    <name type="scientific">Streptomonospora nanhaiensis</name>
    <dbReference type="NCBI Taxonomy" id="1323731"/>
    <lineage>
        <taxon>Bacteria</taxon>
        <taxon>Bacillati</taxon>
        <taxon>Actinomycetota</taxon>
        <taxon>Actinomycetes</taxon>
        <taxon>Streptosporangiales</taxon>
        <taxon>Nocardiopsidaceae</taxon>
        <taxon>Streptomonospora</taxon>
    </lineage>
</organism>
<dbReference type="InterPro" id="IPR011047">
    <property type="entry name" value="Quinoprotein_ADH-like_sf"/>
</dbReference>
<name>A0ABY6YNK3_9ACTN</name>
<dbReference type="Proteomes" id="UP001156498">
    <property type="component" value="Chromosome"/>
</dbReference>
<feature type="region of interest" description="Disordered" evidence="1">
    <location>
        <begin position="284"/>
        <end position="315"/>
    </location>
</feature>
<dbReference type="SUPFAM" id="SSF50998">
    <property type="entry name" value="Quinoprotein alcohol dehydrogenase-like"/>
    <property type="match status" value="1"/>
</dbReference>
<reference evidence="3 4" key="1">
    <citation type="journal article" date="2013" name="Int. J. Syst. Evol. Microbiol.">
        <title>Description of Streptomonospora sediminis sp. nov. and Streptomonospora nanhaiensis sp. nov., and reclassification of Nocardiopsis arabia Hozzein &amp; Goodfellow 2008 as Streptomonospora arabica comb. nov. and emended description of the genus Streptomonospora.</title>
        <authorList>
            <person name="Zhang D.F."/>
            <person name="Pan H.Q."/>
            <person name="He J."/>
            <person name="Zhang X.M."/>
            <person name="Zhang Y.G."/>
            <person name="Klenk H.P."/>
            <person name="Hu J.C."/>
            <person name="Li W.J."/>
        </authorList>
    </citation>
    <scope>NUCLEOTIDE SEQUENCE [LARGE SCALE GENOMIC DNA]</scope>
    <source>
        <strain evidence="3 4">12A09</strain>
    </source>
</reference>
<feature type="domain" description="Pyrrolo-quinoline quinone repeat" evidence="2">
    <location>
        <begin position="76"/>
        <end position="202"/>
    </location>
</feature>
<feature type="compositionally biased region" description="Acidic residues" evidence="1">
    <location>
        <begin position="298"/>
        <end position="315"/>
    </location>
</feature>
<feature type="region of interest" description="Disordered" evidence="1">
    <location>
        <begin position="193"/>
        <end position="226"/>
    </location>
</feature>
<feature type="compositionally biased region" description="Acidic residues" evidence="1">
    <location>
        <begin position="193"/>
        <end position="215"/>
    </location>
</feature>
<evidence type="ECO:0000256" key="1">
    <source>
        <dbReference type="SAM" id="MobiDB-lite"/>
    </source>
</evidence>
<protein>
    <submittedName>
        <fullName evidence="3">PQQ-binding-like beta-propeller repeat protein</fullName>
    </submittedName>
</protein>
<dbReference type="RefSeq" id="WP_267947674.1">
    <property type="nucleotide sequence ID" value="NZ_CP113264.1"/>
</dbReference>
<accession>A0ABY6YNK3</accession>
<feature type="compositionally biased region" description="Pro residues" evidence="1">
    <location>
        <begin position="28"/>
        <end position="40"/>
    </location>
</feature>
<dbReference type="PROSITE" id="PS51257">
    <property type="entry name" value="PROKAR_LIPOPROTEIN"/>
    <property type="match status" value="1"/>
</dbReference>
<feature type="region of interest" description="Disordered" evidence="1">
    <location>
        <begin position="21"/>
        <end position="49"/>
    </location>
</feature>
<evidence type="ECO:0000313" key="4">
    <source>
        <dbReference type="Proteomes" id="UP001156498"/>
    </source>
</evidence>
<dbReference type="EMBL" id="CP113264">
    <property type="protein sequence ID" value="WAE73894.1"/>
    <property type="molecule type" value="Genomic_DNA"/>
</dbReference>
<dbReference type="InterPro" id="IPR002372">
    <property type="entry name" value="PQQ_rpt_dom"/>
</dbReference>